<dbReference type="Proteomes" id="UP000591272">
    <property type="component" value="Unassembled WGS sequence"/>
</dbReference>
<keyword evidence="3" id="KW-1185">Reference proteome</keyword>
<keyword evidence="1" id="KW-0732">Signal</keyword>
<dbReference type="Gene3D" id="3.40.50.1820">
    <property type="entry name" value="alpha/beta hydrolase"/>
    <property type="match status" value="1"/>
</dbReference>
<dbReference type="GO" id="GO:0016787">
    <property type="term" value="F:hydrolase activity"/>
    <property type="evidence" value="ECO:0007669"/>
    <property type="project" value="UniProtKB-KW"/>
</dbReference>
<feature type="signal peptide" evidence="1">
    <location>
        <begin position="1"/>
        <end position="25"/>
    </location>
</feature>
<dbReference type="AlphaFoldDB" id="A0A7Y9GM74"/>
<evidence type="ECO:0000313" key="3">
    <source>
        <dbReference type="Proteomes" id="UP000591272"/>
    </source>
</evidence>
<dbReference type="SUPFAM" id="SSF53474">
    <property type="entry name" value="alpha/beta-Hydrolases"/>
    <property type="match status" value="1"/>
</dbReference>
<keyword evidence="2" id="KW-0378">Hydrolase</keyword>
<gene>
    <name evidence="2" type="ORF">BJ999_008226</name>
</gene>
<evidence type="ECO:0000313" key="2">
    <source>
        <dbReference type="EMBL" id="NYE17930.1"/>
    </source>
</evidence>
<protein>
    <submittedName>
        <fullName evidence="2">S-formylglutathione hydrolase FrmB</fullName>
    </submittedName>
</protein>
<sequence>MRTRVLALTLTLTATSAGLAMPAHAAGRAVRFTDSGGVHVVNVRRIDDRQYALRVSTAALGRAVDVRVLLPTGYDRRPGARFPVLYLFHGTSGRASDWVARGDAERTTAGRPLITVMPDGGFDGNGGGWYTDWADPRTRLGPSRWETFHVTQLIPWIDRNLRTVSRREGRAVAGLSQGGFGAMSYAARHPALFVSAASFSGAPDIAYDPVVSVGATGIVSYVAAFDNGVNPDAIFGSRLANAAGWRGHDPATLAPNLRGMRLALHTATGLPGPLDPPVPDPAAIGIEALAHASTASFHRRLEALEIPSHYDDYVLGTHTFPYWARDLRQHMGPLMRTFAAPPRPPAKTSYRSVDPTWTQWGWTVSLKRPKAQEFSALTNASATGFALRAAGAATVTTPASYRPGARLVIGVTRGRTHKVIRTAAGPTGRLTVTLPPARGTATTLVSISRSGRPSAAAGARAR</sequence>
<dbReference type="RefSeq" id="WP_179838202.1">
    <property type="nucleotide sequence ID" value="NZ_BMRD01000003.1"/>
</dbReference>
<evidence type="ECO:0000256" key="1">
    <source>
        <dbReference type="SAM" id="SignalP"/>
    </source>
</evidence>
<comment type="caution">
    <text evidence="2">The sequence shown here is derived from an EMBL/GenBank/DDBJ whole genome shotgun (WGS) entry which is preliminary data.</text>
</comment>
<dbReference type="GO" id="GO:0016747">
    <property type="term" value="F:acyltransferase activity, transferring groups other than amino-acyl groups"/>
    <property type="evidence" value="ECO:0007669"/>
    <property type="project" value="TreeGrafter"/>
</dbReference>
<dbReference type="Pfam" id="PF00756">
    <property type="entry name" value="Esterase"/>
    <property type="match status" value="1"/>
</dbReference>
<feature type="chain" id="PRO_5031543017" evidence="1">
    <location>
        <begin position="26"/>
        <end position="462"/>
    </location>
</feature>
<accession>A0A7Y9GM74</accession>
<reference evidence="2 3" key="1">
    <citation type="submission" date="2020-07" db="EMBL/GenBank/DDBJ databases">
        <title>Sequencing the genomes of 1000 actinobacteria strains.</title>
        <authorList>
            <person name="Klenk H.-P."/>
        </authorList>
    </citation>
    <scope>NUCLEOTIDE SEQUENCE [LARGE SCALE GENOMIC DNA]</scope>
    <source>
        <strain evidence="2 3">DSM 43461</strain>
    </source>
</reference>
<dbReference type="InterPro" id="IPR050583">
    <property type="entry name" value="Mycobacterial_A85_antigen"/>
</dbReference>
<proteinExistence type="predicted"/>
<dbReference type="EMBL" id="JACCBT010000001">
    <property type="protein sequence ID" value="NYE17930.1"/>
    <property type="molecule type" value="Genomic_DNA"/>
</dbReference>
<dbReference type="InterPro" id="IPR000801">
    <property type="entry name" value="Esterase-like"/>
</dbReference>
<dbReference type="PANTHER" id="PTHR48098">
    <property type="entry name" value="ENTEROCHELIN ESTERASE-RELATED"/>
    <property type="match status" value="1"/>
</dbReference>
<dbReference type="PANTHER" id="PTHR48098:SF1">
    <property type="entry name" value="DIACYLGLYCEROL ACYLTRANSFERASE_MYCOLYLTRANSFERASE AG85A"/>
    <property type="match status" value="1"/>
</dbReference>
<organism evidence="2 3">
    <name type="scientific">Actinomadura citrea</name>
    <dbReference type="NCBI Taxonomy" id="46158"/>
    <lineage>
        <taxon>Bacteria</taxon>
        <taxon>Bacillati</taxon>
        <taxon>Actinomycetota</taxon>
        <taxon>Actinomycetes</taxon>
        <taxon>Streptosporangiales</taxon>
        <taxon>Thermomonosporaceae</taxon>
        <taxon>Actinomadura</taxon>
    </lineage>
</organism>
<name>A0A7Y9GM74_9ACTN</name>
<dbReference type="InterPro" id="IPR029058">
    <property type="entry name" value="AB_hydrolase_fold"/>
</dbReference>